<evidence type="ECO:0000313" key="1">
    <source>
        <dbReference type="EMBL" id="DAD84723.1"/>
    </source>
</evidence>
<reference evidence="1" key="1">
    <citation type="journal article" date="2021" name="Proc. Natl. Acad. Sci. U.S.A.">
        <title>A Catalog of Tens of Thousands of Viruses from Human Metagenomes Reveals Hidden Associations with Chronic Diseases.</title>
        <authorList>
            <person name="Tisza M.J."/>
            <person name="Buck C.B."/>
        </authorList>
    </citation>
    <scope>NUCLEOTIDE SEQUENCE</scope>
    <source>
        <strain evidence="1">CtqED62</strain>
    </source>
</reference>
<accession>A0A8S5MRX0</accession>
<name>A0A8S5MRX0_9CAUD</name>
<proteinExistence type="predicted"/>
<dbReference type="EMBL" id="BK014965">
    <property type="protein sequence ID" value="DAD84723.1"/>
    <property type="molecule type" value="Genomic_DNA"/>
</dbReference>
<sequence>MHYLLDFAYECVRKDNQTEIFRCYVADALKAICKNTANFGGGEVIKRRYSEITAPKEPVRSEKEIIADMKKKLSEMGDSEDGQFA</sequence>
<organism evidence="1">
    <name type="scientific">Siphoviridae sp. ctqED62</name>
    <dbReference type="NCBI Taxonomy" id="2826468"/>
    <lineage>
        <taxon>Viruses</taxon>
        <taxon>Duplodnaviria</taxon>
        <taxon>Heunggongvirae</taxon>
        <taxon>Uroviricota</taxon>
        <taxon>Caudoviricetes</taxon>
    </lineage>
</organism>
<protein>
    <submittedName>
        <fullName evidence="1">Uncharacterized protein</fullName>
    </submittedName>
</protein>